<comment type="catalytic activity">
    <reaction evidence="6">
        <text>a long-chain fatty acid + ATP + CoA = a long-chain fatty acyl-CoA + AMP + diphosphate</text>
        <dbReference type="Rhea" id="RHEA:15421"/>
        <dbReference type="ChEBI" id="CHEBI:30616"/>
        <dbReference type="ChEBI" id="CHEBI:33019"/>
        <dbReference type="ChEBI" id="CHEBI:57287"/>
        <dbReference type="ChEBI" id="CHEBI:57560"/>
        <dbReference type="ChEBI" id="CHEBI:83139"/>
        <dbReference type="ChEBI" id="CHEBI:456215"/>
        <dbReference type="EC" id="6.2.1.3"/>
    </reaction>
</comment>
<dbReference type="Pfam" id="PF13193">
    <property type="entry name" value="AMP-binding_C"/>
    <property type="match status" value="1"/>
</dbReference>
<dbReference type="FunFam" id="3.30.300.30:FF:000008">
    <property type="entry name" value="2,3-dihydroxybenzoate-AMP ligase"/>
    <property type="match status" value="1"/>
</dbReference>
<protein>
    <recommendedName>
        <fullName evidence="7">Long-chain-fatty-acid--CoA ligase FadD13</fullName>
        <ecNumber evidence="5">6.2.1.3</ecNumber>
    </recommendedName>
    <alternativeName>
        <fullName evidence="8">Fatty acyl-CoA ligase</fullName>
    </alternativeName>
    <alternativeName>
        <fullName evidence="10">Fatty acyl-CoA synthetase</fullName>
    </alternativeName>
    <alternativeName>
        <fullName evidence="9">Very-long-chain fatty-acyl-CoA synthetase</fullName>
    </alternativeName>
</protein>
<proteinExistence type="inferred from homology"/>
<dbReference type="InterPro" id="IPR025110">
    <property type="entry name" value="AMP-bd_C"/>
</dbReference>
<comment type="caution">
    <text evidence="13">The sequence shown here is derived from an EMBL/GenBank/DDBJ whole genome shotgun (WGS) entry which is preliminary data.</text>
</comment>
<dbReference type="InterPro" id="IPR045851">
    <property type="entry name" value="AMP-bd_C_sf"/>
</dbReference>
<dbReference type="PROSITE" id="PS00455">
    <property type="entry name" value="AMP_BINDING"/>
    <property type="match status" value="1"/>
</dbReference>
<feature type="domain" description="AMP-binding enzyme C-terminal" evidence="12">
    <location>
        <begin position="456"/>
        <end position="531"/>
    </location>
</feature>
<sequence length="551" mass="59981">MAPTVDLPVGQDVTTSGSYTALTPLTFLERSLDVFADKTAIAYGSHRLTYSEFGAAATHLANALRASGIERGDRVAYLCPNIPEMLVANFGVPLAGAVMVPINVRLAAEEVQYICDHSGAKLLVADTEYLESLAPVLSSLQTVQEVVALHDPHGPASLAATEHAHISYDELMARGSADSLPWQVDDELGLIAINYTSGTTGRPKGAMYTHRGAYLNALGEIIHQRFDPESVYLWTLPMFHCSGWCTPWAVTGIGATHVCLRAVRADVIWRLLDEERVTHLDGAPTVLVTIAEAPQAHPLDQGLVATVAGAAPAPTVIARMRELGARIVHVYGMTESYGPYALNEWQAGWSAMSAAEQARRQARQGVAMIQSDPVRVVDQHMNDVPRDGQTMGEIVMRGNNVMAGYFRDEEATDKAFEGGWLHTGDLGVQHSDGYVELRDRSKDIVISGGENISTIEIEHAIEAHPAVSEVAVIGVPDTKWGERPKAFVVRQPNLELSEEELIAYLQEHIARFKVPKAIEFVEALPRTSTGKVQKFAMRDKEWAGHSSRIQG</sequence>
<dbReference type="InterPro" id="IPR020845">
    <property type="entry name" value="AMP-binding_CS"/>
</dbReference>
<evidence type="ECO:0000256" key="6">
    <source>
        <dbReference type="ARBA" id="ARBA00036813"/>
    </source>
</evidence>
<dbReference type="OrthoDB" id="9803968at2"/>
<evidence type="ECO:0000313" key="14">
    <source>
        <dbReference type="Proteomes" id="UP000094243"/>
    </source>
</evidence>
<dbReference type="EMBL" id="MIGZ01000012">
    <property type="protein sequence ID" value="ODQ95792.1"/>
    <property type="molecule type" value="Genomic_DNA"/>
</dbReference>
<keyword evidence="3" id="KW-0276">Fatty acid metabolism</keyword>
<dbReference type="SUPFAM" id="SSF56801">
    <property type="entry name" value="Acetyl-CoA synthetase-like"/>
    <property type="match status" value="1"/>
</dbReference>
<evidence type="ECO:0000259" key="11">
    <source>
        <dbReference type="Pfam" id="PF00501"/>
    </source>
</evidence>
<evidence type="ECO:0000256" key="3">
    <source>
        <dbReference type="ARBA" id="ARBA00022832"/>
    </source>
</evidence>
<evidence type="ECO:0000256" key="8">
    <source>
        <dbReference type="ARBA" id="ARBA00076959"/>
    </source>
</evidence>
<dbReference type="PANTHER" id="PTHR43859:SF4">
    <property type="entry name" value="BUTANOATE--COA LIGASE AAE1-RELATED"/>
    <property type="match status" value="1"/>
</dbReference>
<evidence type="ECO:0000313" key="13">
    <source>
        <dbReference type="EMBL" id="ODQ95792.1"/>
    </source>
</evidence>
<dbReference type="GO" id="GO:0004467">
    <property type="term" value="F:long-chain fatty acid-CoA ligase activity"/>
    <property type="evidence" value="ECO:0007669"/>
    <property type="project" value="UniProtKB-EC"/>
</dbReference>
<dbReference type="InterPro" id="IPR042099">
    <property type="entry name" value="ANL_N_sf"/>
</dbReference>
<evidence type="ECO:0000256" key="2">
    <source>
        <dbReference type="ARBA" id="ARBA00022598"/>
    </source>
</evidence>
<evidence type="ECO:0000256" key="5">
    <source>
        <dbReference type="ARBA" id="ARBA00026121"/>
    </source>
</evidence>
<dbReference type="EC" id="6.2.1.3" evidence="5"/>
<reference evidence="14" key="1">
    <citation type="submission" date="2016-09" db="EMBL/GenBank/DDBJ databases">
        <authorList>
            <person name="Greninger A.L."/>
            <person name="Jerome K.R."/>
            <person name="Mcnair B."/>
            <person name="Wallis C."/>
            <person name="Fang F."/>
        </authorList>
    </citation>
    <scope>NUCLEOTIDE SEQUENCE [LARGE SCALE GENOMIC DNA]</scope>
    <source>
        <strain evidence="14">M7</strain>
    </source>
</reference>
<dbReference type="AlphaFoldDB" id="A0A1E3S277"/>
<evidence type="ECO:0000256" key="4">
    <source>
        <dbReference type="ARBA" id="ARBA00023098"/>
    </source>
</evidence>
<accession>A0A1E3S277</accession>
<dbReference type="NCBIfam" id="NF004837">
    <property type="entry name" value="PRK06187.1"/>
    <property type="match status" value="1"/>
</dbReference>
<dbReference type="Gene3D" id="3.30.300.30">
    <property type="match status" value="1"/>
</dbReference>
<evidence type="ECO:0000256" key="1">
    <source>
        <dbReference type="ARBA" id="ARBA00006432"/>
    </source>
</evidence>
<dbReference type="Pfam" id="PF00501">
    <property type="entry name" value="AMP-binding"/>
    <property type="match status" value="1"/>
</dbReference>
<evidence type="ECO:0000256" key="9">
    <source>
        <dbReference type="ARBA" id="ARBA00080667"/>
    </source>
</evidence>
<comment type="similarity">
    <text evidence="1">Belongs to the ATP-dependent AMP-binding enzyme family.</text>
</comment>
<evidence type="ECO:0000256" key="10">
    <source>
        <dbReference type="ARBA" id="ARBA00083882"/>
    </source>
</evidence>
<dbReference type="Proteomes" id="UP000094243">
    <property type="component" value="Unassembled WGS sequence"/>
</dbReference>
<keyword evidence="4" id="KW-0443">Lipid metabolism</keyword>
<dbReference type="PANTHER" id="PTHR43859">
    <property type="entry name" value="ACYL-ACTIVATING ENZYME"/>
    <property type="match status" value="1"/>
</dbReference>
<gene>
    <name evidence="13" type="ORF">BHQ17_03615</name>
</gene>
<dbReference type="Gene3D" id="3.40.50.12780">
    <property type="entry name" value="N-terminal domain of ligase-like"/>
    <property type="match status" value="1"/>
</dbReference>
<evidence type="ECO:0000259" key="12">
    <source>
        <dbReference type="Pfam" id="PF13193"/>
    </source>
</evidence>
<keyword evidence="2" id="KW-0436">Ligase</keyword>
<dbReference type="InterPro" id="IPR000873">
    <property type="entry name" value="AMP-dep_synth/lig_dom"/>
</dbReference>
<feature type="domain" description="AMP-dependent synthetase/ligase" evidence="11">
    <location>
        <begin position="29"/>
        <end position="406"/>
    </location>
</feature>
<evidence type="ECO:0000256" key="7">
    <source>
        <dbReference type="ARBA" id="ARBA00069710"/>
    </source>
</evidence>
<name>A0A1E3S277_9MYCO</name>
<keyword evidence="14" id="KW-1185">Reference proteome</keyword>
<organism evidence="13 14">
    <name type="scientific">Mycolicibacterium holsaticum</name>
    <dbReference type="NCBI Taxonomy" id="152142"/>
    <lineage>
        <taxon>Bacteria</taxon>
        <taxon>Bacillati</taxon>
        <taxon>Actinomycetota</taxon>
        <taxon>Actinomycetes</taxon>
        <taxon>Mycobacteriales</taxon>
        <taxon>Mycobacteriaceae</taxon>
        <taxon>Mycolicibacterium</taxon>
    </lineage>
</organism>
<dbReference type="RefSeq" id="WP_069403864.1">
    <property type="nucleotide sequence ID" value="NZ_JBHRZJ010000011.1"/>
</dbReference>